<dbReference type="InterPro" id="IPR009683">
    <property type="entry name" value="Extensin-like_C"/>
</dbReference>
<feature type="compositionally biased region" description="Basic and acidic residues" evidence="1">
    <location>
        <begin position="91"/>
        <end position="106"/>
    </location>
</feature>
<protein>
    <submittedName>
        <fullName evidence="4">Extensin family protein</fullName>
    </submittedName>
</protein>
<feature type="region of interest" description="Disordered" evidence="1">
    <location>
        <begin position="37"/>
        <end position="107"/>
    </location>
</feature>
<evidence type="ECO:0000256" key="2">
    <source>
        <dbReference type="SAM" id="SignalP"/>
    </source>
</evidence>
<sequence>MRILPAAVFALLLATGPVVAQDFLQSFEDFVEEMLPERQAPRAAPRAAPDQPTPVEQRPVVGTDEAEAEPPLPRPRPAPVVREPEPDVLPEPEKTPSAPEEREPERVYQTACPALLGGRVAGEMLEPIAQSVCAERSPLSVTGLWVNGSEIALTSPVITNCQMAGALADWVGAVDLYARAAMNSAVVSVTTGTSFMCRNRLSAADGFVSEHGFANALDIVGFTLANGRVINVESDWLPMSAPEGRLLRQAHGAACGRFTTVLGPEADADHQDHFHLDLGCHGQTCTAQICE</sequence>
<gene>
    <name evidence="4" type="ORF">NF348_04440</name>
</gene>
<proteinExistence type="predicted"/>
<accession>A0A9Q4FRL9</accession>
<dbReference type="AlphaFoldDB" id="A0A9Q4FRL9"/>
<keyword evidence="2" id="KW-0732">Signal</keyword>
<dbReference type="RefSeq" id="WP_254673959.1">
    <property type="nucleotide sequence ID" value="NZ_JAMWDU010000002.1"/>
</dbReference>
<dbReference type="Pfam" id="PF06904">
    <property type="entry name" value="Extensin-like_C"/>
    <property type="match status" value="1"/>
</dbReference>
<evidence type="ECO:0000256" key="1">
    <source>
        <dbReference type="SAM" id="MobiDB-lite"/>
    </source>
</evidence>
<feature type="compositionally biased region" description="Low complexity" evidence="1">
    <location>
        <begin position="41"/>
        <end position="50"/>
    </location>
</feature>
<comment type="caution">
    <text evidence="4">The sequence shown here is derived from an EMBL/GenBank/DDBJ whole genome shotgun (WGS) entry which is preliminary data.</text>
</comment>
<evidence type="ECO:0000313" key="4">
    <source>
        <dbReference type="EMBL" id="MCP8886343.1"/>
    </source>
</evidence>
<feature type="domain" description="Extensin-like C-terminal" evidence="3">
    <location>
        <begin position="126"/>
        <end position="282"/>
    </location>
</feature>
<feature type="chain" id="PRO_5040285660" evidence="2">
    <location>
        <begin position="21"/>
        <end position="291"/>
    </location>
</feature>
<dbReference type="EMBL" id="JAMWDU010000002">
    <property type="protein sequence ID" value="MCP8886343.1"/>
    <property type="molecule type" value="Genomic_DNA"/>
</dbReference>
<reference evidence="4" key="1">
    <citation type="submission" date="2022-06" db="EMBL/GenBank/DDBJ databases">
        <title>Devosia sp. XJ19-45 genome assembly.</title>
        <authorList>
            <person name="Li B."/>
            <person name="Cai M."/>
            <person name="Nie G."/>
            <person name="Li W."/>
        </authorList>
    </citation>
    <scope>NUCLEOTIDE SEQUENCE</scope>
    <source>
        <strain evidence="4">XJ19-45</strain>
    </source>
</reference>
<keyword evidence="5" id="KW-1185">Reference proteome</keyword>
<dbReference type="Proteomes" id="UP001060275">
    <property type="component" value="Unassembled WGS sequence"/>
</dbReference>
<evidence type="ECO:0000313" key="5">
    <source>
        <dbReference type="Proteomes" id="UP001060275"/>
    </source>
</evidence>
<organism evidence="4 5">
    <name type="scientific">Devosia ureilytica</name>
    <dbReference type="NCBI Taxonomy" id="2952754"/>
    <lineage>
        <taxon>Bacteria</taxon>
        <taxon>Pseudomonadati</taxon>
        <taxon>Pseudomonadota</taxon>
        <taxon>Alphaproteobacteria</taxon>
        <taxon>Hyphomicrobiales</taxon>
        <taxon>Devosiaceae</taxon>
        <taxon>Devosia</taxon>
    </lineage>
</organism>
<feature type="signal peptide" evidence="2">
    <location>
        <begin position="1"/>
        <end position="20"/>
    </location>
</feature>
<evidence type="ECO:0000259" key="3">
    <source>
        <dbReference type="Pfam" id="PF06904"/>
    </source>
</evidence>
<name>A0A9Q4FRL9_9HYPH</name>